<dbReference type="RefSeq" id="WP_070071578.1">
    <property type="nucleotide sequence ID" value="NZ_CP017448.1"/>
</dbReference>
<dbReference type="Proteomes" id="UP000095342">
    <property type="component" value="Chromosome"/>
</dbReference>
<proteinExistence type="predicted"/>
<dbReference type="InterPro" id="IPR016181">
    <property type="entry name" value="Acyl_CoA_acyltransferase"/>
</dbReference>
<dbReference type="KEGG" id="aaeo:BJI67_01815"/>
<accession>A0A1D8K4U9</accession>
<gene>
    <name evidence="4" type="ORF">BJI67_01815</name>
</gene>
<evidence type="ECO:0000313" key="5">
    <source>
        <dbReference type="Proteomes" id="UP000095342"/>
    </source>
</evidence>
<feature type="domain" description="N-acetyltransferase" evidence="3">
    <location>
        <begin position="1"/>
        <end position="145"/>
    </location>
</feature>
<dbReference type="PANTHER" id="PTHR43877:SF1">
    <property type="entry name" value="ACETYLTRANSFERASE"/>
    <property type="match status" value="1"/>
</dbReference>
<sequence length="145" mass="15936">MDIRHARIEDAETVVQLYLGYDRPPEPAIAPADLVRLFADITRTGYIAVADDDGEIVGSYTLYFCASLARGGRPFAVIENVIVAAHRRRQDVGRALMAHARDAAHDAGCYKVMLATGARRPQNLAFYESCGFSGDKVGFQIRFDA</sequence>
<keyword evidence="1" id="KW-0808">Transferase</keyword>
<evidence type="ECO:0000256" key="2">
    <source>
        <dbReference type="ARBA" id="ARBA00023315"/>
    </source>
</evidence>
<dbReference type="PANTHER" id="PTHR43877">
    <property type="entry name" value="AMINOALKYLPHOSPHONATE N-ACETYLTRANSFERASE-RELATED-RELATED"/>
    <property type="match status" value="1"/>
</dbReference>
<dbReference type="PROSITE" id="PS51186">
    <property type="entry name" value="GNAT"/>
    <property type="match status" value="1"/>
</dbReference>
<dbReference type="EMBL" id="CP017448">
    <property type="protein sequence ID" value="AOV15980.1"/>
    <property type="molecule type" value="Genomic_DNA"/>
</dbReference>
<dbReference type="Gene3D" id="3.40.630.30">
    <property type="match status" value="1"/>
</dbReference>
<dbReference type="InterPro" id="IPR000182">
    <property type="entry name" value="GNAT_dom"/>
</dbReference>
<dbReference type="AlphaFoldDB" id="A0A1D8K4U9"/>
<evidence type="ECO:0000259" key="3">
    <source>
        <dbReference type="PROSITE" id="PS51186"/>
    </source>
</evidence>
<evidence type="ECO:0000313" key="4">
    <source>
        <dbReference type="EMBL" id="AOV15980.1"/>
    </source>
</evidence>
<keyword evidence="5" id="KW-1185">Reference proteome</keyword>
<dbReference type="Pfam" id="PF00583">
    <property type="entry name" value="Acetyltransf_1"/>
    <property type="match status" value="1"/>
</dbReference>
<protein>
    <recommendedName>
        <fullName evidence="3">N-acetyltransferase domain-containing protein</fullName>
    </recommendedName>
</protein>
<name>A0A1D8K4U9_9GAMM</name>
<dbReference type="InterPro" id="IPR050832">
    <property type="entry name" value="Bact_Acetyltransf"/>
</dbReference>
<dbReference type="GO" id="GO:0016747">
    <property type="term" value="F:acyltransferase activity, transferring groups other than amino-acyl groups"/>
    <property type="evidence" value="ECO:0007669"/>
    <property type="project" value="InterPro"/>
</dbReference>
<reference evidence="4 5" key="1">
    <citation type="submission" date="2016-09" db="EMBL/GenBank/DDBJ databases">
        <title>Acidihalobacter prosperus V6 (DSM14174).</title>
        <authorList>
            <person name="Khaleque H.N."/>
            <person name="Ramsay J.P."/>
            <person name="Murphy R.J.T."/>
            <person name="Kaksonen A.H."/>
            <person name="Boxall N.J."/>
            <person name="Watkin E.L.J."/>
        </authorList>
    </citation>
    <scope>NUCLEOTIDE SEQUENCE [LARGE SCALE GENOMIC DNA]</scope>
    <source>
        <strain evidence="4 5">V6</strain>
    </source>
</reference>
<organism evidence="4 5">
    <name type="scientific">Acidihalobacter aeolianus</name>
    <dbReference type="NCBI Taxonomy" id="2792603"/>
    <lineage>
        <taxon>Bacteria</taxon>
        <taxon>Pseudomonadati</taxon>
        <taxon>Pseudomonadota</taxon>
        <taxon>Gammaproteobacteria</taxon>
        <taxon>Chromatiales</taxon>
        <taxon>Ectothiorhodospiraceae</taxon>
        <taxon>Acidihalobacter</taxon>
    </lineage>
</organism>
<dbReference type="CDD" id="cd04301">
    <property type="entry name" value="NAT_SF"/>
    <property type="match status" value="1"/>
</dbReference>
<keyword evidence="2" id="KW-0012">Acyltransferase</keyword>
<evidence type="ECO:0000256" key="1">
    <source>
        <dbReference type="ARBA" id="ARBA00022679"/>
    </source>
</evidence>
<dbReference type="SUPFAM" id="SSF55729">
    <property type="entry name" value="Acyl-CoA N-acyltransferases (Nat)"/>
    <property type="match status" value="1"/>
</dbReference>